<evidence type="ECO:0000313" key="1">
    <source>
        <dbReference type="EMBL" id="ELR69611.1"/>
    </source>
</evidence>
<reference evidence="1 2" key="1">
    <citation type="submission" date="2012-12" db="EMBL/GenBank/DDBJ databases">
        <title>Genome assembly of Fulvivirga imtechensis AK7.</title>
        <authorList>
            <person name="Nupur N."/>
            <person name="Khatri I."/>
            <person name="Kumar R."/>
            <person name="Subramanian S."/>
            <person name="Pinnaka A."/>
        </authorList>
    </citation>
    <scope>NUCLEOTIDE SEQUENCE [LARGE SCALE GENOMIC DNA]</scope>
    <source>
        <strain evidence="1 2">AK7</strain>
    </source>
</reference>
<comment type="caution">
    <text evidence="1">The sequence shown here is derived from an EMBL/GenBank/DDBJ whole genome shotgun (WGS) entry which is preliminary data.</text>
</comment>
<gene>
    <name evidence="1" type="ORF">C900_04836</name>
</gene>
<sequence length="71" mass="7970">MKRKKLTEIKVQSFVTNFDEELQNTVKAGANLTGTHCDSEQWGYCWSDNPNYCPTYWNGCTAVNCGSANPC</sequence>
<proteinExistence type="predicted"/>
<evidence type="ECO:0000313" key="2">
    <source>
        <dbReference type="Proteomes" id="UP000011135"/>
    </source>
</evidence>
<organism evidence="1 2">
    <name type="scientific">Fulvivirga imtechensis AK7</name>
    <dbReference type="NCBI Taxonomy" id="1237149"/>
    <lineage>
        <taxon>Bacteria</taxon>
        <taxon>Pseudomonadati</taxon>
        <taxon>Bacteroidota</taxon>
        <taxon>Cytophagia</taxon>
        <taxon>Cytophagales</taxon>
        <taxon>Fulvivirgaceae</taxon>
        <taxon>Fulvivirga</taxon>
    </lineage>
</organism>
<dbReference type="Proteomes" id="UP000011135">
    <property type="component" value="Unassembled WGS sequence"/>
</dbReference>
<keyword evidence="2" id="KW-1185">Reference proteome</keyword>
<dbReference type="RefSeq" id="WP_009581989.1">
    <property type="nucleotide sequence ID" value="NZ_AMZN01000070.1"/>
</dbReference>
<accession>L8JL02</accession>
<dbReference type="NCBIfam" id="NF038180">
    <property type="entry name" value="leader_pinensin"/>
    <property type="match status" value="1"/>
</dbReference>
<dbReference type="InterPro" id="IPR059231">
    <property type="entry name" value="Leader_pinensin"/>
</dbReference>
<dbReference type="STRING" id="1237149.C900_04836"/>
<dbReference type="AlphaFoldDB" id="L8JL02"/>
<protein>
    <submittedName>
        <fullName evidence="1">Uncharacterized protein</fullName>
    </submittedName>
</protein>
<dbReference type="EMBL" id="AMZN01000070">
    <property type="protein sequence ID" value="ELR69611.1"/>
    <property type="molecule type" value="Genomic_DNA"/>
</dbReference>
<name>L8JL02_9BACT</name>